<organism evidence="1 2">
    <name type="scientific">Elysia crispata</name>
    <name type="common">lettuce slug</name>
    <dbReference type="NCBI Taxonomy" id="231223"/>
    <lineage>
        <taxon>Eukaryota</taxon>
        <taxon>Metazoa</taxon>
        <taxon>Spiralia</taxon>
        <taxon>Lophotrochozoa</taxon>
        <taxon>Mollusca</taxon>
        <taxon>Gastropoda</taxon>
        <taxon>Heterobranchia</taxon>
        <taxon>Euthyneura</taxon>
        <taxon>Panpulmonata</taxon>
        <taxon>Sacoglossa</taxon>
        <taxon>Placobranchoidea</taxon>
        <taxon>Plakobranchidae</taxon>
        <taxon>Elysia</taxon>
    </lineage>
</organism>
<accession>A0AAE0Z3X5</accession>
<dbReference type="Proteomes" id="UP001283361">
    <property type="component" value="Unassembled WGS sequence"/>
</dbReference>
<comment type="caution">
    <text evidence="1">The sequence shown here is derived from an EMBL/GenBank/DDBJ whole genome shotgun (WGS) entry which is preliminary data.</text>
</comment>
<dbReference type="EMBL" id="JAWDGP010004825">
    <property type="protein sequence ID" value="KAK3761841.1"/>
    <property type="molecule type" value="Genomic_DNA"/>
</dbReference>
<evidence type="ECO:0000313" key="2">
    <source>
        <dbReference type="Proteomes" id="UP001283361"/>
    </source>
</evidence>
<evidence type="ECO:0000313" key="1">
    <source>
        <dbReference type="EMBL" id="KAK3761841.1"/>
    </source>
</evidence>
<sequence length="104" mass="11079">MITGLQARLQIELDQTTGAVVDNLVLPHCRGLTRDGVCLLGKELERVVVGGVGSFFSCCLQAGATGGISVNAHKTEKPHQSGSTVPETCVPLEGRSQLFLKYRL</sequence>
<name>A0AAE0Z3X5_9GAST</name>
<reference evidence="1" key="1">
    <citation type="journal article" date="2023" name="G3 (Bethesda)">
        <title>A reference genome for the long-term kleptoplast-retaining sea slug Elysia crispata morphotype clarki.</title>
        <authorList>
            <person name="Eastman K.E."/>
            <person name="Pendleton A.L."/>
            <person name="Shaikh M.A."/>
            <person name="Suttiyut T."/>
            <person name="Ogas R."/>
            <person name="Tomko P."/>
            <person name="Gavelis G."/>
            <person name="Widhalm J.R."/>
            <person name="Wisecaver J.H."/>
        </authorList>
    </citation>
    <scope>NUCLEOTIDE SEQUENCE</scope>
    <source>
        <strain evidence="1">ECLA1</strain>
    </source>
</reference>
<dbReference type="AlphaFoldDB" id="A0AAE0Z3X5"/>
<protein>
    <submittedName>
        <fullName evidence="1">Uncharacterized protein</fullName>
    </submittedName>
</protein>
<gene>
    <name evidence="1" type="ORF">RRG08_014203</name>
</gene>
<proteinExistence type="predicted"/>
<keyword evidence="2" id="KW-1185">Reference proteome</keyword>